<organism evidence="2 3">
    <name type="scientific">Ensete ventricosum</name>
    <name type="common">Abyssinian banana</name>
    <name type="synonym">Musa ensete</name>
    <dbReference type="NCBI Taxonomy" id="4639"/>
    <lineage>
        <taxon>Eukaryota</taxon>
        <taxon>Viridiplantae</taxon>
        <taxon>Streptophyta</taxon>
        <taxon>Embryophyta</taxon>
        <taxon>Tracheophyta</taxon>
        <taxon>Spermatophyta</taxon>
        <taxon>Magnoliopsida</taxon>
        <taxon>Liliopsida</taxon>
        <taxon>Zingiberales</taxon>
        <taxon>Musaceae</taxon>
        <taxon>Ensete</taxon>
    </lineage>
</organism>
<gene>
    <name evidence="2" type="ORF">B296_00034262</name>
</gene>
<sequence length="182" mass="20034">MRLMIDFVEMVNMNLFSGQQKVGGGHLSSATLALALPTTTPSLLKVQEIPLDEATRKTSEVSGEGSKSRASKGKKPAAPAEEASAPRAKPKSVKELCSARPGEDGREYHVIRVSNQSERDPNAPMVVNLFILKHDYKKSPRFEMGLIRTGQVNHFKVIRDAHTMLGSSSAQREENRRGRPKL</sequence>
<evidence type="ECO:0000256" key="1">
    <source>
        <dbReference type="SAM" id="MobiDB-lite"/>
    </source>
</evidence>
<comment type="caution">
    <text evidence="2">The sequence shown here is derived from an EMBL/GenBank/DDBJ whole genome shotgun (WGS) entry which is preliminary data.</text>
</comment>
<dbReference type="EMBL" id="AMZH03021802">
    <property type="protein sequence ID" value="RRT37868.1"/>
    <property type="molecule type" value="Genomic_DNA"/>
</dbReference>
<evidence type="ECO:0000313" key="2">
    <source>
        <dbReference type="EMBL" id="RRT37868.1"/>
    </source>
</evidence>
<reference evidence="2 3" key="1">
    <citation type="journal article" date="2014" name="Agronomy (Basel)">
        <title>A Draft Genome Sequence for Ensete ventricosum, the Drought-Tolerant Tree Against Hunger.</title>
        <authorList>
            <person name="Harrison J."/>
            <person name="Moore K.A."/>
            <person name="Paszkiewicz K."/>
            <person name="Jones T."/>
            <person name="Grant M."/>
            <person name="Ambacheew D."/>
            <person name="Muzemil S."/>
            <person name="Studholme D.J."/>
        </authorList>
    </citation>
    <scope>NUCLEOTIDE SEQUENCE [LARGE SCALE GENOMIC DNA]</scope>
</reference>
<feature type="region of interest" description="Disordered" evidence="1">
    <location>
        <begin position="50"/>
        <end position="101"/>
    </location>
</feature>
<evidence type="ECO:0000313" key="3">
    <source>
        <dbReference type="Proteomes" id="UP000287651"/>
    </source>
</evidence>
<proteinExistence type="predicted"/>
<dbReference type="Proteomes" id="UP000287651">
    <property type="component" value="Unassembled WGS sequence"/>
</dbReference>
<name>A0A426XEG6_ENSVE</name>
<accession>A0A426XEG6</accession>
<feature type="compositionally biased region" description="Low complexity" evidence="1">
    <location>
        <begin position="76"/>
        <end position="87"/>
    </location>
</feature>
<protein>
    <submittedName>
        <fullName evidence="2">Uncharacterized protein</fullName>
    </submittedName>
</protein>
<dbReference type="AlphaFoldDB" id="A0A426XEG6"/>